<dbReference type="AlphaFoldDB" id="A0A1T4YZC5"/>
<organism evidence="2 3">
    <name type="scientific">Sporosarcina newyorkensis</name>
    <dbReference type="NCBI Taxonomy" id="759851"/>
    <lineage>
        <taxon>Bacteria</taxon>
        <taxon>Bacillati</taxon>
        <taxon>Bacillota</taxon>
        <taxon>Bacilli</taxon>
        <taxon>Bacillales</taxon>
        <taxon>Caryophanaceae</taxon>
        <taxon>Sporosarcina</taxon>
    </lineage>
</organism>
<dbReference type="Pfam" id="PF14417">
    <property type="entry name" value="MEDS"/>
    <property type="match status" value="1"/>
</dbReference>
<dbReference type="InterPro" id="IPR025847">
    <property type="entry name" value="MEDS_domain"/>
</dbReference>
<reference evidence="3" key="1">
    <citation type="submission" date="2017-02" db="EMBL/GenBank/DDBJ databases">
        <authorList>
            <person name="Varghese N."/>
            <person name="Submissions S."/>
        </authorList>
    </citation>
    <scope>NUCLEOTIDE SEQUENCE [LARGE SCALE GENOMIC DNA]</scope>
    <source>
        <strain evidence="3">DSM 23966</strain>
    </source>
</reference>
<evidence type="ECO:0000313" key="3">
    <source>
        <dbReference type="Proteomes" id="UP000190042"/>
    </source>
</evidence>
<dbReference type="Proteomes" id="UP000190042">
    <property type="component" value="Unassembled WGS sequence"/>
</dbReference>
<evidence type="ECO:0000313" key="2">
    <source>
        <dbReference type="EMBL" id="SKB07124.1"/>
    </source>
</evidence>
<keyword evidence="3" id="KW-1185">Reference proteome</keyword>
<feature type="domain" description="MEDS" evidence="1">
    <location>
        <begin position="16"/>
        <end position="168"/>
    </location>
</feature>
<accession>A0A1T4YZC5</accession>
<evidence type="ECO:0000259" key="1">
    <source>
        <dbReference type="Pfam" id="PF14417"/>
    </source>
</evidence>
<protein>
    <submittedName>
        <fullName evidence="2">MEDS: MEthanogen/methylotroph, DcmR Sensory domain</fullName>
    </submittedName>
</protein>
<name>A0A1T4YZC5_9BACL</name>
<gene>
    <name evidence="2" type="ORF">SAMN04244570_0313</name>
</gene>
<proteinExistence type="predicted"/>
<sequence>MKISLEQLISEKRDLHILYLYMDDEEYKRQILTFIEEGIAAGEQVIVIENDKFTVELLKVLNSHLSSIELGAVHFVNSLYFYSSTGSYNPSAIFKYYQETIQPYVDKDILFRSWAHVEWPSANEPHHLVRDCEMAGDSLIKEHAFPQVCAYAKNRTPANLTKLLLETHSYILREDELSLCHRKSPM</sequence>
<dbReference type="RefSeq" id="WP_078818796.1">
    <property type="nucleotide sequence ID" value="NZ_FUYJ01000012.1"/>
</dbReference>
<dbReference type="EMBL" id="FUYJ01000012">
    <property type="protein sequence ID" value="SKB07124.1"/>
    <property type="molecule type" value="Genomic_DNA"/>
</dbReference>